<dbReference type="Proteomes" id="UP000238163">
    <property type="component" value="Unassembled WGS sequence"/>
</dbReference>
<reference evidence="1 2" key="1">
    <citation type="submission" date="2018-03" db="EMBL/GenBank/DDBJ databases">
        <title>Genetic Diversity and Phenotypic Plasticity of AHL Mediated Quorum Sensing in Environmental Strains of Vibrio mediterranei.</title>
        <authorList>
            <person name="Lantoine F."/>
            <person name="Vouve F."/>
        </authorList>
    </citation>
    <scope>NUCLEOTIDE SEQUENCE [LARGE SCALE GENOMIC DNA]</scope>
    <source>
        <strain evidence="1 2">17LN0615E</strain>
    </source>
</reference>
<keyword evidence="2" id="KW-1185">Reference proteome</keyword>
<name>A0ABX5DCB1_9VIBR</name>
<dbReference type="InterPro" id="IPR027417">
    <property type="entry name" value="P-loop_NTPase"/>
</dbReference>
<dbReference type="SUPFAM" id="SSF52540">
    <property type="entry name" value="P-loop containing nucleoside triphosphate hydrolases"/>
    <property type="match status" value="1"/>
</dbReference>
<dbReference type="EMBL" id="NWTN01000006">
    <property type="protein sequence ID" value="PRQ67319.1"/>
    <property type="molecule type" value="Genomic_DNA"/>
</dbReference>
<evidence type="ECO:0008006" key="3">
    <source>
        <dbReference type="Google" id="ProtNLM"/>
    </source>
</evidence>
<protein>
    <recommendedName>
        <fullName evidence="3">ATP-binding protein</fullName>
    </recommendedName>
</protein>
<evidence type="ECO:0000313" key="1">
    <source>
        <dbReference type="EMBL" id="PRQ67319.1"/>
    </source>
</evidence>
<gene>
    <name evidence="1" type="ORF">COR51_12135</name>
</gene>
<dbReference type="Gene3D" id="3.40.50.300">
    <property type="entry name" value="P-loop containing nucleotide triphosphate hydrolases"/>
    <property type="match status" value="1"/>
</dbReference>
<organism evidence="1 2">
    <name type="scientific">Vibrio mediterranei</name>
    <dbReference type="NCBI Taxonomy" id="689"/>
    <lineage>
        <taxon>Bacteria</taxon>
        <taxon>Pseudomonadati</taxon>
        <taxon>Pseudomonadota</taxon>
        <taxon>Gammaproteobacteria</taxon>
        <taxon>Vibrionales</taxon>
        <taxon>Vibrionaceae</taxon>
        <taxon>Vibrio</taxon>
    </lineage>
</organism>
<proteinExistence type="predicted"/>
<accession>A0ABX5DCB1</accession>
<comment type="caution">
    <text evidence="1">The sequence shown here is derived from an EMBL/GenBank/DDBJ whole genome shotgun (WGS) entry which is preliminary data.</text>
</comment>
<evidence type="ECO:0000313" key="2">
    <source>
        <dbReference type="Proteomes" id="UP000238163"/>
    </source>
</evidence>
<sequence length="355" mass="40992">MIKECLQNLISLEGVVQHSKLDSAPGDVDFYVPIERMKESQSLLLSSGFTFSKVSPTHSVALKYEGAKLYIFDLINDFNVLFESFYKFSISESGNRVLGESPKLAKSLKLWIKNGREADDDLLDFLIDSDNTNGLDQKKLISKDLSTIRSDILKFRAIIRIKDRVVYRKSHLNRGTSLAFLGPDGSGKSYIIDLLSLASYSKTQYMGDWFFTFQKVYNLLFKIPTPYNRFVYFLFYIENLLRGVKVRLWKFLGFNVLIDRFPGTNRSSIYATGVLAKVNRFFYKYSIKPDFLVVLTARPEVVYARKQELSIDEIEKCQKSIIRMVSKDKHIVCNTEQLDETLNSLLELLYPKREI</sequence>
<dbReference type="RefSeq" id="WP_096442928.1">
    <property type="nucleotide sequence ID" value="NZ_NWTN01000006.1"/>
</dbReference>